<dbReference type="PANTHER" id="PTHR12526">
    <property type="entry name" value="GLYCOSYLTRANSFERASE"/>
    <property type="match status" value="1"/>
</dbReference>
<evidence type="ECO:0000259" key="1">
    <source>
        <dbReference type="Pfam" id="PF00534"/>
    </source>
</evidence>
<dbReference type="Gene3D" id="3.40.50.2000">
    <property type="entry name" value="Glycogen Phosphorylase B"/>
    <property type="match status" value="2"/>
</dbReference>
<gene>
    <name evidence="3" type="ORF">ACFQZI_11210</name>
</gene>
<evidence type="ECO:0000313" key="3">
    <source>
        <dbReference type="EMBL" id="MFD0765421.1"/>
    </source>
</evidence>
<feature type="domain" description="Glycosyltransferase subfamily 4-like N-terminal" evidence="2">
    <location>
        <begin position="16"/>
        <end position="186"/>
    </location>
</feature>
<reference evidence="4" key="1">
    <citation type="journal article" date="2019" name="Int. J. Syst. Evol. Microbiol.">
        <title>The Global Catalogue of Microorganisms (GCM) 10K type strain sequencing project: providing services to taxonomists for standard genome sequencing and annotation.</title>
        <authorList>
            <consortium name="The Broad Institute Genomics Platform"/>
            <consortium name="The Broad Institute Genome Sequencing Center for Infectious Disease"/>
            <person name="Wu L."/>
            <person name="Ma J."/>
        </authorList>
    </citation>
    <scope>NUCLEOTIDE SEQUENCE [LARGE SCALE GENOMIC DNA]</scope>
    <source>
        <strain evidence="4">CCUG 60742</strain>
    </source>
</reference>
<proteinExistence type="predicted"/>
<dbReference type="Pfam" id="PF13439">
    <property type="entry name" value="Glyco_transf_4"/>
    <property type="match status" value="1"/>
</dbReference>
<evidence type="ECO:0000313" key="4">
    <source>
        <dbReference type="Proteomes" id="UP001597073"/>
    </source>
</evidence>
<dbReference type="EMBL" id="JBHTIA010000007">
    <property type="protein sequence ID" value="MFD0765421.1"/>
    <property type="molecule type" value="Genomic_DNA"/>
</dbReference>
<keyword evidence="4" id="KW-1185">Reference proteome</keyword>
<dbReference type="NCBIfam" id="NF046085">
    <property type="entry name" value="XrtY_assoc_Gly1"/>
    <property type="match status" value="1"/>
</dbReference>
<comment type="caution">
    <text evidence="3">The sequence shown here is derived from an EMBL/GenBank/DDBJ whole genome shotgun (WGS) entry which is preliminary data.</text>
</comment>
<sequence>MKLLHIIAAYKPAYVYGGPTMSVARLCEQLVKGGQRIHVYTTTANGAEELNVMHNTPVQVDDVVVTYFKRITKDHTHFSPALLWALWKNVQRYDAVHVHAWWNLVSVLSCLIALVRGVPVFVSPRGTLSPYTFQNKNNRIKEVVHHLLGKPLLNRSHMHATSNREAAALSNLLSPKSITTVPNFVKLGAVIQPGKAEISRPVKLIFLSRIEEKKGLETLFDALTKVTVPYRLTIAGDGKREYVDMLKALAAHRNIAQYIDWAGFITDSKFDLLRQHDLFVLISYDENFANAVIESLSVGTAVLISQEVGLAEYVKGHQLGWLCERNAGSVSASLNEIALDKTADLLKIRATAPLIIRKDFDEAPLTKLYTDLYTQHLIKE</sequence>
<dbReference type="RefSeq" id="WP_377142545.1">
    <property type="nucleotide sequence ID" value="NZ_JBHTIA010000007.1"/>
</dbReference>
<dbReference type="InterPro" id="IPR001296">
    <property type="entry name" value="Glyco_trans_1"/>
</dbReference>
<dbReference type="SUPFAM" id="SSF53756">
    <property type="entry name" value="UDP-Glycosyltransferase/glycogen phosphorylase"/>
    <property type="match status" value="1"/>
</dbReference>
<protein>
    <submittedName>
        <fullName evidence="3">XrtY-associated glycosyltransferase XYAG1</fullName>
    </submittedName>
</protein>
<evidence type="ECO:0000259" key="2">
    <source>
        <dbReference type="Pfam" id="PF13439"/>
    </source>
</evidence>
<feature type="domain" description="Glycosyl transferase family 1" evidence="1">
    <location>
        <begin position="199"/>
        <end position="341"/>
    </location>
</feature>
<dbReference type="InterPro" id="IPR028098">
    <property type="entry name" value="Glyco_trans_4-like_N"/>
</dbReference>
<dbReference type="Proteomes" id="UP001597073">
    <property type="component" value="Unassembled WGS sequence"/>
</dbReference>
<accession>A0ABW2ZGV5</accession>
<name>A0ABW2ZGV5_9SPHI</name>
<organism evidence="3 4">
    <name type="scientific">Mucilaginibacter lutimaris</name>
    <dbReference type="NCBI Taxonomy" id="931629"/>
    <lineage>
        <taxon>Bacteria</taxon>
        <taxon>Pseudomonadati</taxon>
        <taxon>Bacteroidota</taxon>
        <taxon>Sphingobacteriia</taxon>
        <taxon>Sphingobacteriales</taxon>
        <taxon>Sphingobacteriaceae</taxon>
        <taxon>Mucilaginibacter</taxon>
    </lineage>
</organism>
<dbReference type="Pfam" id="PF00534">
    <property type="entry name" value="Glycos_transf_1"/>
    <property type="match status" value="1"/>
</dbReference>